<protein>
    <recommendedName>
        <fullName evidence="5">Transmembrane protein</fullName>
    </recommendedName>
</protein>
<gene>
    <name evidence="3" type="ORF">CDO81_14940</name>
</gene>
<keyword evidence="2" id="KW-0472">Membrane</keyword>
<dbReference type="AlphaFoldDB" id="A0A254N6Z0"/>
<reference evidence="3 4" key="1">
    <citation type="journal article" date="2007" name="Int. J. Syst. Evol. Microbiol.">
        <title>Description of Pelomonas aquatica sp. nov. and Pelomonas puraquae sp. nov., isolated from industrial and haemodialysis water.</title>
        <authorList>
            <person name="Gomila M."/>
            <person name="Bowien B."/>
            <person name="Falsen E."/>
            <person name="Moore E.R."/>
            <person name="Lalucat J."/>
        </authorList>
    </citation>
    <scope>NUCLEOTIDE SEQUENCE [LARGE SCALE GENOMIC DNA]</scope>
    <source>
        <strain evidence="3 4">CCUG 52769</strain>
    </source>
</reference>
<dbReference type="Proteomes" id="UP000197446">
    <property type="component" value="Unassembled WGS sequence"/>
</dbReference>
<evidence type="ECO:0000256" key="1">
    <source>
        <dbReference type="SAM" id="MobiDB-lite"/>
    </source>
</evidence>
<feature type="region of interest" description="Disordered" evidence="1">
    <location>
        <begin position="58"/>
        <end position="88"/>
    </location>
</feature>
<keyword evidence="2" id="KW-0812">Transmembrane</keyword>
<feature type="transmembrane region" description="Helical" evidence="2">
    <location>
        <begin position="30"/>
        <end position="49"/>
    </location>
</feature>
<evidence type="ECO:0000313" key="4">
    <source>
        <dbReference type="Proteomes" id="UP000197446"/>
    </source>
</evidence>
<name>A0A254N6Z0_9BURK</name>
<evidence type="ECO:0008006" key="5">
    <source>
        <dbReference type="Google" id="ProtNLM"/>
    </source>
</evidence>
<comment type="caution">
    <text evidence="3">The sequence shown here is derived from an EMBL/GenBank/DDBJ whole genome shotgun (WGS) entry which is preliminary data.</text>
</comment>
<dbReference type="RefSeq" id="WP_088484010.1">
    <property type="nucleotide sequence ID" value="NZ_NISI01000005.1"/>
</dbReference>
<evidence type="ECO:0000313" key="3">
    <source>
        <dbReference type="EMBL" id="OWR03771.1"/>
    </source>
</evidence>
<keyword evidence="4" id="KW-1185">Reference proteome</keyword>
<organism evidence="3 4">
    <name type="scientific">Roseateles puraquae</name>
    <dbReference type="NCBI Taxonomy" id="431059"/>
    <lineage>
        <taxon>Bacteria</taxon>
        <taxon>Pseudomonadati</taxon>
        <taxon>Pseudomonadota</taxon>
        <taxon>Betaproteobacteria</taxon>
        <taxon>Burkholderiales</taxon>
        <taxon>Sphaerotilaceae</taxon>
        <taxon>Roseateles</taxon>
    </lineage>
</organism>
<dbReference type="OrthoDB" id="8565731at2"/>
<sequence>MYLVAIAWGYVALMMAAAEALSPQGTLFGAFVTLMLYGVLPLGLLMYILGTPGRKRRRQADELAAQRDAGGHPAPRSAEGLAAEREEA</sequence>
<keyword evidence="2" id="KW-1133">Transmembrane helix</keyword>
<proteinExistence type="predicted"/>
<dbReference type="EMBL" id="NISI01000005">
    <property type="protein sequence ID" value="OWR03771.1"/>
    <property type="molecule type" value="Genomic_DNA"/>
</dbReference>
<accession>A0A254N6Z0</accession>
<evidence type="ECO:0000256" key="2">
    <source>
        <dbReference type="SAM" id="Phobius"/>
    </source>
</evidence>